<dbReference type="RefSeq" id="WP_188440671.1">
    <property type="nucleotide sequence ID" value="NZ_BMFD01000003.1"/>
</dbReference>
<dbReference type="InterPro" id="IPR019903">
    <property type="entry name" value="RIC_family"/>
</dbReference>
<dbReference type="Proteomes" id="UP000635885">
    <property type="component" value="Unassembled WGS sequence"/>
</dbReference>
<dbReference type="NCBIfam" id="TIGR03652">
    <property type="entry name" value="FeS_repair_RIC"/>
    <property type="match status" value="1"/>
</dbReference>
<keyword evidence="4" id="KW-0408">Iron</keyword>
<evidence type="ECO:0000256" key="3">
    <source>
        <dbReference type="ARBA" id="ARBA00022723"/>
    </source>
</evidence>
<gene>
    <name evidence="6" type="ORF">GCM10010993_11750</name>
</gene>
<evidence type="ECO:0000259" key="5">
    <source>
        <dbReference type="Pfam" id="PF01814"/>
    </source>
</evidence>
<dbReference type="Pfam" id="PF04405">
    <property type="entry name" value="ScdA_N"/>
    <property type="match status" value="1"/>
</dbReference>
<evidence type="ECO:0000313" key="6">
    <source>
        <dbReference type="EMBL" id="GGC34466.1"/>
    </source>
</evidence>
<accession>A0ABQ1M3S6</accession>
<evidence type="ECO:0000256" key="2">
    <source>
        <dbReference type="ARBA" id="ARBA00022490"/>
    </source>
</evidence>
<dbReference type="PANTHER" id="PTHR36438">
    <property type="entry name" value="IRON-SULFUR CLUSTER REPAIR PROTEIN YTFE"/>
    <property type="match status" value="1"/>
</dbReference>
<proteinExistence type="predicted"/>
<sequence>MIQELANRKVGGIVADNFKTAQVFTKYGIDFCCKGGISLNDACEKNGVPLNSILTDLEQAVISPEEVHYKDFGLSQMIDHIVNTHHQYVEKTIPALKIYLPKLAAVHGGRHAELFEVAQEFLLAADALTTHMKKEELVLFPYIKAMEEADRSGFPLSEAHFGHIDNPIAMMEHEHETEGDRFRKISTITDGYTCPPDGCQTYRVAFEMLKEFEADLHTHIHLENNLLFPKAKQLYQKLNA</sequence>
<name>A0ABQ1M3S6_9BACT</name>
<evidence type="ECO:0000256" key="1">
    <source>
        <dbReference type="ARBA" id="ARBA00004496"/>
    </source>
</evidence>
<dbReference type="InterPro" id="IPR012312">
    <property type="entry name" value="Hemerythrin-like"/>
</dbReference>
<keyword evidence="2" id="KW-0963">Cytoplasm</keyword>
<keyword evidence="3" id="KW-0479">Metal-binding</keyword>
<dbReference type="PANTHER" id="PTHR36438:SF1">
    <property type="entry name" value="IRON-SULFUR CLUSTER REPAIR PROTEIN YTFE"/>
    <property type="match status" value="1"/>
</dbReference>
<keyword evidence="7" id="KW-1185">Reference proteome</keyword>
<dbReference type="Gene3D" id="1.10.3910.10">
    <property type="entry name" value="SP0561-like"/>
    <property type="match status" value="1"/>
</dbReference>
<feature type="domain" description="Hemerythrin-like" evidence="5">
    <location>
        <begin position="78"/>
        <end position="231"/>
    </location>
</feature>
<dbReference type="InterPro" id="IPR038062">
    <property type="entry name" value="ScdA-like_N_sf"/>
</dbReference>
<dbReference type="Pfam" id="PF01814">
    <property type="entry name" value="Hemerythrin"/>
    <property type="match status" value="1"/>
</dbReference>
<evidence type="ECO:0000256" key="4">
    <source>
        <dbReference type="ARBA" id="ARBA00023004"/>
    </source>
</evidence>
<reference evidence="7" key="1">
    <citation type="journal article" date="2019" name="Int. J. Syst. Evol. Microbiol.">
        <title>The Global Catalogue of Microorganisms (GCM) 10K type strain sequencing project: providing services to taxonomists for standard genome sequencing and annotation.</title>
        <authorList>
            <consortium name="The Broad Institute Genomics Platform"/>
            <consortium name="The Broad Institute Genome Sequencing Center for Infectious Disease"/>
            <person name="Wu L."/>
            <person name="Ma J."/>
        </authorList>
    </citation>
    <scope>NUCLEOTIDE SEQUENCE [LARGE SCALE GENOMIC DNA]</scope>
    <source>
        <strain evidence="7">CGMCC 1.12479</strain>
    </source>
</reference>
<organism evidence="6 7">
    <name type="scientific">Belliella aquatica</name>
    <dbReference type="NCBI Taxonomy" id="1323734"/>
    <lineage>
        <taxon>Bacteria</taxon>
        <taxon>Pseudomonadati</taxon>
        <taxon>Bacteroidota</taxon>
        <taxon>Cytophagia</taxon>
        <taxon>Cytophagales</taxon>
        <taxon>Cyclobacteriaceae</taxon>
        <taxon>Belliella</taxon>
    </lineage>
</organism>
<comment type="subcellular location">
    <subcellularLocation>
        <location evidence="1">Cytoplasm</location>
    </subcellularLocation>
</comment>
<dbReference type="EMBL" id="BMFD01000003">
    <property type="protein sequence ID" value="GGC34466.1"/>
    <property type="molecule type" value="Genomic_DNA"/>
</dbReference>
<protein>
    <submittedName>
        <fullName evidence="6">Iron-sulfur cluster repair di-iron protein</fullName>
    </submittedName>
</protein>
<dbReference type="Gene3D" id="1.20.120.520">
    <property type="entry name" value="nmb1532 protein domain like"/>
    <property type="match status" value="1"/>
</dbReference>
<comment type="caution">
    <text evidence="6">The sequence shown here is derived from an EMBL/GenBank/DDBJ whole genome shotgun (WGS) entry which is preliminary data.</text>
</comment>
<evidence type="ECO:0000313" key="7">
    <source>
        <dbReference type="Proteomes" id="UP000635885"/>
    </source>
</evidence>